<keyword evidence="1" id="KW-1133">Transmembrane helix</keyword>
<proteinExistence type="predicted"/>
<evidence type="ECO:0000256" key="1">
    <source>
        <dbReference type="SAM" id="Phobius"/>
    </source>
</evidence>
<organism evidence="2">
    <name type="scientific">Amphimedon queenslandica</name>
    <name type="common">Sponge</name>
    <dbReference type="NCBI Taxonomy" id="400682"/>
    <lineage>
        <taxon>Eukaryota</taxon>
        <taxon>Metazoa</taxon>
        <taxon>Porifera</taxon>
        <taxon>Demospongiae</taxon>
        <taxon>Heteroscleromorpha</taxon>
        <taxon>Haplosclerida</taxon>
        <taxon>Niphatidae</taxon>
        <taxon>Amphimedon</taxon>
    </lineage>
</organism>
<dbReference type="EnsemblMetazoa" id="Aqu2.1.31359_001">
    <property type="protein sequence ID" value="Aqu2.1.31359_001"/>
    <property type="gene ID" value="Aqu2.1.31359"/>
</dbReference>
<protein>
    <submittedName>
        <fullName evidence="2">Uncharacterized protein</fullName>
    </submittedName>
</protein>
<evidence type="ECO:0000313" key="2">
    <source>
        <dbReference type="EnsemblMetazoa" id="Aqu2.1.31359_001"/>
    </source>
</evidence>
<dbReference type="AlphaFoldDB" id="A0A1X7UV09"/>
<name>A0A1X7UV09_AMPQE</name>
<feature type="transmembrane region" description="Helical" evidence="1">
    <location>
        <begin position="5"/>
        <end position="23"/>
    </location>
</feature>
<keyword evidence="1" id="KW-0472">Membrane</keyword>
<dbReference type="InParanoid" id="A0A1X7UV09"/>
<sequence length="52" mass="6070">LSQYLLLIIIFIIYFINIHPYILNPYFVPFTSDLGCSPLDSRPSHQLSDCHM</sequence>
<reference evidence="2" key="1">
    <citation type="submission" date="2017-05" db="UniProtKB">
        <authorList>
            <consortium name="EnsemblMetazoa"/>
        </authorList>
    </citation>
    <scope>IDENTIFICATION</scope>
</reference>
<accession>A0A1X7UV09</accession>
<keyword evidence="1" id="KW-0812">Transmembrane</keyword>